<keyword evidence="2" id="KW-1185">Reference proteome</keyword>
<evidence type="ECO:0000313" key="1">
    <source>
        <dbReference type="EMBL" id="PFH51727.1"/>
    </source>
</evidence>
<gene>
    <name evidence="1" type="ORF">AMATHDRAFT_58579</name>
</gene>
<protein>
    <submittedName>
        <fullName evidence="1">Uncharacterized protein</fullName>
    </submittedName>
</protein>
<sequence>MQVWEEIIKHEHEAVTFDDHVRVCAAARTLLLKHEALVMDLFYDSHYTAYMKRVNEMFSRKAAKTYSRP</sequence>
<organism evidence="1 2">
    <name type="scientific">Amanita thiersii Skay4041</name>
    <dbReference type="NCBI Taxonomy" id="703135"/>
    <lineage>
        <taxon>Eukaryota</taxon>
        <taxon>Fungi</taxon>
        <taxon>Dikarya</taxon>
        <taxon>Basidiomycota</taxon>
        <taxon>Agaricomycotina</taxon>
        <taxon>Agaricomycetes</taxon>
        <taxon>Agaricomycetidae</taxon>
        <taxon>Agaricales</taxon>
        <taxon>Pluteineae</taxon>
        <taxon>Amanitaceae</taxon>
        <taxon>Amanita</taxon>
    </lineage>
</organism>
<reference evidence="1 2" key="1">
    <citation type="submission" date="2014-02" db="EMBL/GenBank/DDBJ databases">
        <title>Transposable element dynamics among asymbiotic and ectomycorrhizal Amanita fungi.</title>
        <authorList>
            <consortium name="DOE Joint Genome Institute"/>
            <person name="Hess J."/>
            <person name="Skrede I."/>
            <person name="Wolfe B."/>
            <person name="LaButti K."/>
            <person name="Ohm R.A."/>
            <person name="Grigoriev I.V."/>
            <person name="Pringle A."/>
        </authorList>
    </citation>
    <scope>NUCLEOTIDE SEQUENCE [LARGE SCALE GENOMIC DNA]</scope>
    <source>
        <strain evidence="1 2">SKay4041</strain>
    </source>
</reference>
<dbReference type="AlphaFoldDB" id="A0A2A9NTX7"/>
<evidence type="ECO:0000313" key="2">
    <source>
        <dbReference type="Proteomes" id="UP000242287"/>
    </source>
</evidence>
<dbReference type="EMBL" id="KZ301985">
    <property type="protein sequence ID" value="PFH51727.1"/>
    <property type="molecule type" value="Genomic_DNA"/>
</dbReference>
<name>A0A2A9NTX7_9AGAR</name>
<proteinExistence type="predicted"/>
<dbReference type="Proteomes" id="UP000242287">
    <property type="component" value="Unassembled WGS sequence"/>
</dbReference>
<accession>A0A2A9NTX7</accession>